<dbReference type="Pfam" id="PF00924">
    <property type="entry name" value="MS_channel_2nd"/>
    <property type="match status" value="1"/>
</dbReference>
<keyword evidence="3 5" id="KW-1133">Transmembrane helix</keyword>
<comment type="caution">
    <text evidence="7">The sequence shown here is derived from an EMBL/GenBank/DDBJ whole genome shotgun (WGS) entry which is preliminary data.</text>
</comment>
<name>A0A3P1CH85_9BACT</name>
<evidence type="ECO:0000259" key="6">
    <source>
        <dbReference type="Pfam" id="PF00924"/>
    </source>
</evidence>
<dbReference type="PANTHER" id="PTHR30566">
    <property type="entry name" value="YNAI-RELATED MECHANOSENSITIVE ION CHANNEL"/>
    <property type="match status" value="1"/>
</dbReference>
<dbReference type="InterPro" id="IPR006685">
    <property type="entry name" value="MscS_channel_2nd"/>
</dbReference>
<dbReference type="Gene3D" id="1.10.287.1260">
    <property type="match status" value="1"/>
</dbReference>
<feature type="transmembrane region" description="Helical" evidence="5">
    <location>
        <begin position="177"/>
        <end position="196"/>
    </location>
</feature>
<evidence type="ECO:0000313" key="8">
    <source>
        <dbReference type="Proteomes" id="UP000274271"/>
    </source>
</evidence>
<evidence type="ECO:0000256" key="2">
    <source>
        <dbReference type="ARBA" id="ARBA00022692"/>
    </source>
</evidence>
<evidence type="ECO:0000256" key="5">
    <source>
        <dbReference type="SAM" id="Phobius"/>
    </source>
</evidence>
<dbReference type="SUPFAM" id="SSF50182">
    <property type="entry name" value="Sm-like ribonucleoproteins"/>
    <property type="match status" value="1"/>
</dbReference>
<feature type="transmembrane region" description="Helical" evidence="5">
    <location>
        <begin position="149"/>
        <end position="171"/>
    </location>
</feature>
<dbReference type="Proteomes" id="UP000274271">
    <property type="component" value="Unassembled WGS sequence"/>
</dbReference>
<dbReference type="EMBL" id="RQJP01000004">
    <property type="protein sequence ID" value="RRB12723.1"/>
    <property type="molecule type" value="Genomic_DNA"/>
</dbReference>
<keyword evidence="8" id="KW-1185">Reference proteome</keyword>
<feature type="transmembrane region" description="Helical" evidence="5">
    <location>
        <begin position="69"/>
        <end position="87"/>
    </location>
</feature>
<keyword evidence="4 5" id="KW-0472">Membrane</keyword>
<dbReference type="GO" id="GO:0016020">
    <property type="term" value="C:membrane"/>
    <property type="evidence" value="ECO:0007669"/>
    <property type="project" value="UniProtKB-SubCell"/>
</dbReference>
<reference evidence="7 8" key="1">
    <citation type="submission" date="2018-11" db="EMBL/GenBank/DDBJ databases">
        <authorList>
            <person name="Zhou Z."/>
            <person name="Wang G."/>
        </authorList>
    </citation>
    <scope>NUCLEOTIDE SEQUENCE [LARGE SCALE GENOMIC DNA]</scope>
    <source>
        <strain evidence="7 8">KCTC42998</strain>
    </source>
</reference>
<dbReference type="Gene3D" id="2.30.30.60">
    <property type="match status" value="1"/>
</dbReference>
<dbReference type="OrthoDB" id="9792218at2"/>
<dbReference type="GO" id="GO:0008381">
    <property type="term" value="F:mechanosensitive monoatomic ion channel activity"/>
    <property type="evidence" value="ECO:0007669"/>
    <property type="project" value="UniProtKB-ARBA"/>
</dbReference>
<evidence type="ECO:0000256" key="3">
    <source>
        <dbReference type="ARBA" id="ARBA00022989"/>
    </source>
</evidence>
<protein>
    <submittedName>
        <fullName evidence="7">Mechanosensitive ion channel protein MscS</fullName>
    </submittedName>
</protein>
<organism evidence="7 8">
    <name type="scientific">Larkinella knui</name>
    <dbReference type="NCBI Taxonomy" id="2025310"/>
    <lineage>
        <taxon>Bacteria</taxon>
        <taxon>Pseudomonadati</taxon>
        <taxon>Bacteroidota</taxon>
        <taxon>Cytophagia</taxon>
        <taxon>Cytophagales</taxon>
        <taxon>Spirosomataceae</taxon>
        <taxon>Larkinella</taxon>
    </lineage>
</organism>
<dbReference type="InterPro" id="IPR023408">
    <property type="entry name" value="MscS_beta-dom_sf"/>
</dbReference>
<comment type="subcellular location">
    <subcellularLocation>
        <location evidence="1">Membrane</location>
    </subcellularLocation>
</comment>
<evidence type="ECO:0000313" key="7">
    <source>
        <dbReference type="EMBL" id="RRB12723.1"/>
    </source>
</evidence>
<dbReference type="InterPro" id="IPR010920">
    <property type="entry name" value="LSM_dom_sf"/>
</dbReference>
<evidence type="ECO:0000256" key="1">
    <source>
        <dbReference type="ARBA" id="ARBA00004370"/>
    </source>
</evidence>
<feature type="transmembrane region" description="Helical" evidence="5">
    <location>
        <begin position="99"/>
        <end position="120"/>
    </location>
</feature>
<accession>A0A3P1CH85</accession>
<proteinExistence type="predicted"/>
<sequence>MNWTDFWDNVSQIGTEIDRWLRHNRKISGWLLLAVSVGAGLVVNFMVAQTVRMILRRRHVEVLGFLRQYVRNAFYFFVPALFFLIITNIQERAFQRFPYASKAAEVCFVITTTWLVVQLLKVLERLIIRRYDTASDVNLHLRKFVTQIVFVRQLVSIVVITVGFSVLLLSFNGGRKIGLSFLTSAGIASVVIGFAAQRTIANLLAGIQIAFTQQIRVEDAVVVESEWGRIEEINLTNVVVRLWDRRRLILPITYFIEKPFQNWTRSQASVLGTVILYLDYTVPVDQIRQKAKELVENNPLWDREVCTVQVTDTQPTCVVVRVLTSARNAGESFDLRCFLRETIIAFLRDEYPESLPKTRFQLTEINEPASPVKVSDRSL</sequence>
<dbReference type="RefSeq" id="WP_124908674.1">
    <property type="nucleotide sequence ID" value="NZ_RQJP01000004.1"/>
</dbReference>
<feature type="domain" description="Mechanosensitive ion channel MscS" evidence="6">
    <location>
        <begin position="199"/>
        <end position="265"/>
    </location>
</feature>
<dbReference type="PANTHER" id="PTHR30566:SF25">
    <property type="entry name" value="INNER MEMBRANE PROTEIN"/>
    <property type="match status" value="1"/>
</dbReference>
<dbReference type="AlphaFoldDB" id="A0A3P1CH85"/>
<evidence type="ECO:0000256" key="4">
    <source>
        <dbReference type="ARBA" id="ARBA00023136"/>
    </source>
</evidence>
<gene>
    <name evidence="7" type="ORF">EHT87_21310</name>
</gene>
<keyword evidence="2 5" id="KW-0812">Transmembrane</keyword>
<feature type="transmembrane region" description="Helical" evidence="5">
    <location>
        <begin position="27"/>
        <end position="48"/>
    </location>
</feature>